<dbReference type="InterPro" id="IPR025528">
    <property type="entry name" value="BrnA_antitoxin"/>
</dbReference>
<feature type="region of interest" description="Disordered" evidence="1">
    <location>
        <begin position="1"/>
        <end position="28"/>
    </location>
</feature>
<proteinExistence type="predicted"/>
<evidence type="ECO:0008006" key="4">
    <source>
        <dbReference type="Google" id="ProtNLM"/>
    </source>
</evidence>
<dbReference type="EMBL" id="PPGH01000035">
    <property type="protein sequence ID" value="PQJ96286.1"/>
    <property type="molecule type" value="Genomic_DNA"/>
</dbReference>
<organism evidence="2 3">
    <name type="scientific">Chromatium okenii</name>
    <dbReference type="NCBI Taxonomy" id="61644"/>
    <lineage>
        <taxon>Bacteria</taxon>
        <taxon>Pseudomonadati</taxon>
        <taxon>Pseudomonadota</taxon>
        <taxon>Gammaproteobacteria</taxon>
        <taxon>Chromatiales</taxon>
        <taxon>Chromatiaceae</taxon>
        <taxon>Chromatium</taxon>
    </lineage>
</organism>
<keyword evidence="3" id="KW-1185">Reference proteome</keyword>
<feature type="compositionally biased region" description="Basic and acidic residues" evidence="1">
    <location>
        <begin position="8"/>
        <end position="28"/>
    </location>
</feature>
<dbReference type="RefSeq" id="WP_105073911.1">
    <property type="nucleotide sequence ID" value="NZ_PPGH01000035.1"/>
</dbReference>
<evidence type="ECO:0000256" key="1">
    <source>
        <dbReference type="SAM" id="MobiDB-lite"/>
    </source>
</evidence>
<dbReference type="OrthoDB" id="9796641at2"/>
<dbReference type="Pfam" id="PF14384">
    <property type="entry name" value="BrnA_antitoxin"/>
    <property type="match status" value="1"/>
</dbReference>
<name>A0A2S7XRK7_9GAMM</name>
<dbReference type="AlphaFoldDB" id="A0A2S7XRK7"/>
<protein>
    <recommendedName>
        <fullName evidence="4">BrnA antitoxin family protein</fullName>
    </recommendedName>
</protein>
<accession>A0A2S7XRK7</accession>
<evidence type="ECO:0000313" key="2">
    <source>
        <dbReference type="EMBL" id="PQJ96286.1"/>
    </source>
</evidence>
<reference evidence="2 3" key="1">
    <citation type="submission" date="2018-01" db="EMBL/GenBank/DDBJ databases">
        <title>The complete genome sequence of Chromatium okenii LaCa, a purple sulfur bacterium with a turbulent life.</title>
        <authorList>
            <person name="Luedin S.M."/>
            <person name="Liechti N."/>
            <person name="Storelli N."/>
            <person name="Danza F."/>
            <person name="Wittwer M."/>
            <person name="Pothier J.F."/>
            <person name="Tonolla M.A."/>
        </authorList>
    </citation>
    <scope>NUCLEOTIDE SEQUENCE [LARGE SCALE GENOMIC DNA]</scope>
    <source>
        <strain evidence="2 3">LaCa</strain>
    </source>
</reference>
<gene>
    <name evidence="2" type="ORF">CXB77_11035</name>
</gene>
<sequence length="73" mass="8545">MSDAEIDQSDHPEWTDAEFSKAQRREPNRFPIKEKVTIDYSPEVLAAFRSTGHDWQTRMDEALKDWLKTHSPA</sequence>
<comment type="caution">
    <text evidence="2">The sequence shown here is derived from an EMBL/GenBank/DDBJ whole genome shotgun (WGS) entry which is preliminary data.</text>
</comment>
<dbReference type="Proteomes" id="UP000239936">
    <property type="component" value="Unassembled WGS sequence"/>
</dbReference>
<evidence type="ECO:0000313" key="3">
    <source>
        <dbReference type="Proteomes" id="UP000239936"/>
    </source>
</evidence>